<feature type="signal peptide" evidence="16">
    <location>
        <begin position="1"/>
        <end position="34"/>
    </location>
</feature>
<evidence type="ECO:0000256" key="2">
    <source>
        <dbReference type="ARBA" id="ARBA00004418"/>
    </source>
</evidence>
<name>A0A060A2Q6_ACICK</name>
<keyword evidence="8" id="KW-0677">Repeat</keyword>
<evidence type="ECO:0000256" key="4">
    <source>
        <dbReference type="ARBA" id="ARBA00013035"/>
    </source>
</evidence>
<dbReference type="PROSITE" id="PS50106">
    <property type="entry name" value="PDZ"/>
    <property type="match status" value="1"/>
</dbReference>
<feature type="active site" description="Charge relay system" evidence="14">
    <location>
        <position position="138"/>
    </location>
</feature>
<dbReference type="GO" id="GO:0004252">
    <property type="term" value="F:serine-type endopeptidase activity"/>
    <property type="evidence" value="ECO:0007669"/>
    <property type="project" value="InterPro"/>
</dbReference>
<feature type="chain" id="PRO_5038850051" description="Probable periplasmic serine endoprotease DegP-like" evidence="16">
    <location>
        <begin position="35"/>
        <end position="496"/>
    </location>
</feature>
<evidence type="ECO:0000256" key="5">
    <source>
        <dbReference type="ARBA" id="ARBA00013958"/>
    </source>
</evidence>
<organism evidence="18 19">
    <name type="scientific">Acidithiobacillus caldus (strain ATCC 51756 / DSM 8584 / KU)</name>
    <dbReference type="NCBI Taxonomy" id="637389"/>
    <lineage>
        <taxon>Bacteria</taxon>
        <taxon>Pseudomonadati</taxon>
        <taxon>Pseudomonadota</taxon>
        <taxon>Acidithiobacillia</taxon>
        <taxon>Acidithiobacillales</taxon>
        <taxon>Acidithiobacillaceae</taxon>
        <taxon>Acidithiobacillus</taxon>
    </lineage>
</organism>
<evidence type="ECO:0000256" key="15">
    <source>
        <dbReference type="PIRSR" id="PIRSR611782-2"/>
    </source>
</evidence>
<evidence type="ECO:0000256" key="13">
    <source>
        <dbReference type="ARBA" id="ARBA00032850"/>
    </source>
</evidence>
<comment type="subcellular location">
    <subcellularLocation>
        <location evidence="2">Periplasm</location>
    </subcellularLocation>
</comment>
<dbReference type="NCBIfam" id="TIGR02037">
    <property type="entry name" value="degP_htrA_DO"/>
    <property type="match status" value="1"/>
</dbReference>
<dbReference type="PRINTS" id="PR00834">
    <property type="entry name" value="PROTEASES2C"/>
</dbReference>
<keyword evidence="9" id="KW-0574">Periplasm</keyword>
<feature type="binding site" evidence="15">
    <location>
        <position position="168"/>
    </location>
    <ligand>
        <name>substrate</name>
    </ligand>
</feature>
<dbReference type="EC" id="3.4.21.107" evidence="4"/>
<evidence type="ECO:0000256" key="6">
    <source>
        <dbReference type="ARBA" id="ARBA00022670"/>
    </source>
</evidence>
<sequence>MSQKTSLPRPRSLLIAVSAAVMGFALGAAGWALAEDHSASAPVTVPSVAQAAQAKKLVDLPSFTPIVDQYGNAIVKIDDSDTKIVGGQNTQNPFPKNSPFYQFFQGFPGAQSPQKEKMEALGSGFIISSNGYIVTAGHVVRGMHHIIVTLTNHRAYPAKVVGLSVRYDTALLKIPAHNLPTVQLGNSNDLKVGQWLLAIGMPFGFYNTVTQGVVSALDRSLPHDDEYIPFIQSDVPINPGNSGGPIFNMEGQVVGINDQIYTNDGGYMGLSFSIPINTAMRAVHAFLEHKKLTFGWLGVDVQEVSPQMAKALHLKEPVGALIASVQPHEAAAKAGLRSGDVIVTYNHIPIYSVGQLPPLVGDTRPGKTVPVGILRNGKPETIEVKVGVMPQKMRHAEAVKTADIHRLGIRVTTLGPQESKTLGIHHGVVIESVYPGPAAEIGLTAGMAIQQIDQQEVTSPQQLAEIVKHLPSNEPIPMLVRQGQESLYVVVHLPRH</sequence>
<feature type="binding site" evidence="15">
    <location>
        <begin position="240"/>
        <end position="242"/>
    </location>
    <ligand>
        <name>substrate</name>
    </ligand>
</feature>
<dbReference type="PANTHER" id="PTHR22939">
    <property type="entry name" value="SERINE PROTEASE FAMILY S1C HTRA-RELATED"/>
    <property type="match status" value="1"/>
</dbReference>
<keyword evidence="7 16" id="KW-0732">Signal</keyword>
<dbReference type="SUPFAM" id="SSF50494">
    <property type="entry name" value="Trypsin-like serine proteases"/>
    <property type="match status" value="1"/>
</dbReference>
<dbReference type="InterPro" id="IPR036034">
    <property type="entry name" value="PDZ_sf"/>
</dbReference>
<dbReference type="Gene3D" id="2.40.10.120">
    <property type="match status" value="1"/>
</dbReference>
<evidence type="ECO:0000256" key="10">
    <source>
        <dbReference type="ARBA" id="ARBA00022801"/>
    </source>
</evidence>
<dbReference type="CDD" id="cd10839">
    <property type="entry name" value="cpPDZ1_DegP-like"/>
    <property type="match status" value="1"/>
</dbReference>
<reference evidence="18 19" key="1">
    <citation type="journal article" date="2009" name="J. Bacteriol.">
        <title>Draft genome sequence of the extremely acidophilic bacterium Acidithiobacillus caldus ATCC 51756 reveals metabolic versatility in the genus Acidithiobacillus.</title>
        <authorList>
            <person name="Valdes J."/>
            <person name="Quatrini R."/>
            <person name="Hallberg K."/>
            <person name="Dopson M."/>
            <person name="Valenzuela P.D."/>
            <person name="Holmes D.S."/>
        </authorList>
    </citation>
    <scope>NUCLEOTIDE SEQUENCE [LARGE SCALE GENOMIC DNA]</scope>
    <source>
        <strain evidence="19">ATCC 51756 / DSM 8584 / KU</strain>
    </source>
</reference>
<evidence type="ECO:0000256" key="9">
    <source>
        <dbReference type="ARBA" id="ARBA00022764"/>
    </source>
</evidence>
<dbReference type="Proteomes" id="UP000005522">
    <property type="component" value="Chromosome"/>
</dbReference>
<feature type="binding site" evidence="15">
    <location>
        <position position="138"/>
    </location>
    <ligand>
        <name>substrate</name>
    </ligand>
</feature>
<dbReference type="InterPro" id="IPR001478">
    <property type="entry name" value="PDZ"/>
</dbReference>
<evidence type="ECO:0000256" key="16">
    <source>
        <dbReference type="SAM" id="SignalP"/>
    </source>
</evidence>
<keyword evidence="12" id="KW-0346">Stress response</keyword>
<feature type="domain" description="PDZ" evidence="17">
    <location>
        <begin position="286"/>
        <end position="350"/>
    </location>
</feature>
<dbReference type="GeneID" id="92932602"/>
<protein>
    <recommendedName>
        <fullName evidence="5">Probable periplasmic serine endoprotease DegP-like</fullName>
        <ecNumber evidence="4">3.4.21.107</ecNumber>
    </recommendedName>
    <alternativeName>
        <fullName evidence="13">Protease Do</fullName>
    </alternativeName>
</protein>
<comment type="catalytic activity">
    <reaction evidence="1">
        <text>Acts on substrates that are at least partially unfolded. The cleavage site P1 residue is normally between a pair of hydrophobic residues, such as Val-|-Val.</text>
        <dbReference type="EC" id="3.4.21.107"/>
    </reaction>
</comment>
<dbReference type="Pfam" id="PF13180">
    <property type="entry name" value="PDZ_2"/>
    <property type="match status" value="1"/>
</dbReference>
<feature type="active site" description="Charge relay system" evidence="14">
    <location>
        <position position="168"/>
    </location>
</feature>
<dbReference type="Gene3D" id="2.30.42.10">
    <property type="match status" value="2"/>
</dbReference>
<dbReference type="Pfam" id="PF00595">
    <property type="entry name" value="PDZ"/>
    <property type="match status" value="1"/>
</dbReference>
<dbReference type="KEGG" id="acz:Acaty_c2538"/>
<dbReference type="PANTHER" id="PTHR22939:SF130">
    <property type="entry name" value="PERIPLASMIC SERINE ENDOPROTEASE DEGP-LIKE-RELATED"/>
    <property type="match status" value="1"/>
</dbReference>
<dbReference type="InterPro" id="IPR001940">
    <property type="entry name" value="Peptidase_S1C"/>
</dbReference>
<dbReference type="InterPro" id="IPR011782">
    <property type="entry name" value="Pept_S1C_Do"/>
</dbReference>
<dbReference type="GO" id="GO:0006508">
    <property type="term" value="P:proteolysis"/>
    <property type="evidence" value="ECO:0007669"/>
    <property type="project" value="UniProtKB-KW"/>
</dbReference>
<proteinExistence type="inferred from homology"/>
<gene>
    <name evidence="18" type="ORF">Acaty_c2538</name>
</gene>
<evidence type="ECO:0000313" key="18">
    <source>
        <dbReference type="EMBL" id="AIA56382.1"/>
    </source>
</evidence>
<dbReference type="HOGENOM" id="CLU_020120_1_0_6"/>
<dbReference type="SUPFAM" id="SSF50156">
    <property type="entry name" value="PDZ domain-like"/>
    <property type="match status" value="2"/>
</dbReference>
<dbReference type="EMBL" id="CP005986">
    <property type="protein sequence ID" value="AIA56382.1"/>
    <property type="molecule type" value="Genomic_DNA"/>
</dbReference>
<evidence type="ECO:0000256" key="14">
    <source>
        <dbReference type="PIRSR" id="PIRSR611782-1"/>
    </source>
</evidence>
<keyword evidence="10" id="KW-0378">Hydrolase</keyword>
<dbReference type="AlphaFoldDB" id="A0A060A2Q6"/>
<dbReference type="eggNOG" id="COG0265">
    <property type="taxonomic scope" value="Bacteria"/>
</dbReference>
<comment type="similarity">
    <text evidence="3">Belongs to the peptidase S1C family.</text>
</comment>
<evidence type="ECO:0000313" key="19">
    <source>
        <dbReference type="Proteomes" id="UP000005522"/>
    </source>
</evidence>
<evidence type="ECO:0000256" key="3">
    <source>
        <dbReference type="ARBA" id="ARBA00010541"/>
    </source>
</evidence>
<dbReference type="SMART" id="SM00228">
    <property type="entry name" value="PDZ"/>
    <property type="match status" value="2"/>
</dbReference>
<accession>A0A060A2Q6</accession>
<evidence type="ECO:0000256" key="11">
    <source>
        <dbReference type="ARBA" id="ARBA00022825"/>
    </source>
</evidence>
<evidence type="ECO:0000256" key="8">
    <source>
        <dbReference type="ARBA" id="ARBA00022737"/>
    </source>
</evidence>
<evidence type="ECO:0000259" key="17">
    <source>
        <dbReference type="PROSITE" id="PS50106"/>
    </source>
</evidence>
<keyword evidence="6 18" id="KW-0645">Protease</keyword>
<evidence type="ECO:0000256" key="7">
    <source>
        <dbReference type="ARBA" id="ARBA00022729"/>
    </source>
</evidence>
<keyword evidence="11" id="KW-0720">Serine protease</keyword>
<evidence type="ECO:0000256" key="1">
    <source>
        <dbReference type="ARBA" id="ARBA00001772"/>
    </source>
</evidence>
<dbReference type="GO" id="GO:0042597">
    <property type="term" value="C:periplasmic space"/>
    <property type="evidence" value="ECO:0007669"/>
    <property type="project" value="UniProtKB-SubCell"/>
</dbReference>
<feature type="active site" description="Charge relay system" evidence="14">
    <location>
        <position position="242"/>
    </location>
</feature>
<evidence type="ECO:0000256" key="12">
    <source>
        <dbReference type="ARBA" id="ARBA00023016"/>
    </source>
</evidence>
<dbReference type="InterPro" id="IPR009003">
    <property type="entry name" value="Peptidase_S1_PA"/>
</dbReference>
<dbReference type="RefSeq" id="WP_004869203.1">
    <property type="nucleotide sequence ID" value="NZ_CP005986.1"/>
</dbReference>
<dbReference type="Pfam" id="PF13365">
    <property type="entry name" value="Trypsin_2"/>
    <property type="match status" value="1"/>
</dbReference>